<evidence type="ECO:0000313" key="1">
    <source>
        <dbReference type="EMBL" id="KAK8509452.1"/>
    </source>
</evidence>
<gene>
    <name evidence="1" type="ORF">V6N12_001461</name>
</gene>
<keyword evidence="2" id="KW-1185">Reference proteome</keyword>
<dbReference type="InterPro" id="IPR019542">
    <property type="entry name" value="Enhancer_polycomb-like_N"/>
</dbReference>
<reference evidence="1 2" key="1">
    <citation type="journal article" date="2024" name="G3 (Bethesda)">
        <title>Genome assembly of Hibiscus sabdariffa L. provides insights into metabolisms of medicinal natural products.</title>
        <authorList>
            <person name="Kim T."/>
        </authorList>
    </citation>
    <scope>NUCLEOTIDE SEQUENCE [LARGE SCALE GENOMIC DNA]</scope>
    <source>
        <strain evidence="1">TK-2024</strain>
        <tissue evidence="1">Old leaves</tissue>
    </source>
</reference>
<protein>
    <submittedName>
        <fullName evidence="1">Uncharacterized protein</fullName>
    </submittedName>
</protein>
<accession>A0ABR2BSI7</accession>
<organism evidence="1 2">
    <name type="scientific">Hibiscus sabdariffa</name>
    <name type="common">roselle</name>
    <dbReference type="NCBI Taxonomy" id="183260"/>
    <lineage>
        <taxon>Eukaryota</taxon>
        <taxon>Viridiplantae</taxon>
        <taxon>Streptophyta</taxon>
        <taxon>Embryophyta</taxon>
        <taxon>Tracheophyta</taxon>
        <taxon>Spermatophyta</taxon>
        <taxon>Magnoliopsida</taxon>
        <taxon>eudicotyledons</taxon>
        <taxon>Gunneridae</taxon>
        <taxon>Pentapetalae</taxon>
        <taxon>rosids</taxon>
        <taxon>malvids</taxon>
        <taxon>Malvales</taxon>
        <taxon>Malvaceae</taxon>
        <taxon>Malvoideae</taxon>
        <taxon>Hibiscus</taxon>
    </lineage>
</organism>
<evidence type="ECO:0000313" key="2">
    <source>
        <dbReference type="Proteomes" id="UP001472677"/>
    </source>
</evidence>
<dbReference type="Proteomes" id="UP001472677">
    <property type="component" value="Unassembled WGS sequence"/>
</dbReference>
<dbReference type="EMBL" id="JBBPBM010000091">
    <property type="protein sequence ID" value="KAK8509452.1"/>
    <property type="molecule type" value="Genomic_DNA"/>
</dbReference>
<proteinExistence type="predicted"/>
<dbReference type="PANTHER" id="PTHR14898">
    <property type="entry name" value="ENHANCER OF POLYCOMB"/>
    <property type="match status" value="1"/>
</dbReference>
<dbReference type="InterPro" id="IPR024943">
    <property type="entry name" value="Enhancer_polycomb"/>
</dbReference>
<dbReference type="Pfam" id="PF10513">
    <property type="entry name" value="EPL1"/>
    <property type="match status" value="1"/>
</dbReference>
<sequence>MPSVGMKRSTRVCRMKSSDARVLRSGRQLRPDSGEVKPKRRGSDGVEFNNSVKKTPKSEVDKFPAEVDEKPKRLGHKENPKKRPRKGKAEAKNNGGKVDKMFGIVYTRKRRRNGVQKCNLSENSEPKTPVRSALFENDKLESSSEVISHPCFRASKLTVRSSIQKRRSSVRRMSPRNPVSSGALMSDLISSRRNGIPFSSVVSKNKVRSSIRNDSTSNFSDESSSISDFMPKVELELESSECSANILIIEPDRCYREEGATVTLELAASKEWLLVVKKDNVTKYAKKAGKFMRPPSFNRFTRAMIWAGDDTWKLEFSNRQDWSIFKNLYKECCERNVPASTCRVIPVPGVCEVSGYEGKLSVPFRRPDSYIAVDGDEVSRALAKRTANYDMDSEDEEWLKKFNNEFFSGNGHCEHLSEDGFELMVDTFEKAFFCSPESDDSNVTAAAADLGIREVVEAVHAYWLKKREQRRSPLLRVFQGHQIKKAPVVPQPFLRKRRSFKRQASHGRGKQPSFLQAMADEHDTLEEVNAMVKVEEARAAATRSIETAILKRQQAQLLMQNADMATYKAMIALRIAEAVSLTESSEDTVTHFLYEEVPVVG</sequence>
<name>A0ABR2BSI7_9ROSI</name>
<comment type="caution">
    <text evidence="1">The sequence shown here is derived from an EMBL/GenBank/DDBJ whole genome shotgun (WGS) entry which is preliminary data.</text>
</comment>